<dbReference type="EMBL" id="CM037155">
    <property type="protein sequence ID" value="KAH7845895.1"/>
    <property type="molecule type" value="Genomic_DNA"/>
</dbReference>
<accession>A0ACB7XZ00</accession>
<reference evidence="1 2" key="1">
    <citation type="journal article" date="2021" name="Hortic Res">
        <title>High-quality reference genome and annotation aids understanding of berry development for evergreen blueberry (Vaccinium darrowii).</title>
        <authorList>
            <person name="Yu J."/>
            <person name="Hulse-Kemp A.M."/>
            <person name="Babiker E."/>
            <person name="Staton M."/>
        </authorList>
    </citation>
    <scope>NUCLEOTIDE SEQUENCE [LARGE SCALE GENOMIC DNA]</scope>
    <source>
        <strain evidence="2">cv. NJ 8807/NJ 8810</strain>
        <tissue evidence="1">Young leaf</tissue>
    </source>
</reference>
<gene>
    <name evidence="1" type="ORF">Vadar_007148</name>
</gene>
<name>A0ACB7XZ00_9ERIC</name>
<protein>
    <submittedName>
        <fullName evidence="1">Uncharacterized protein</fullName>
    </submittedName>
</protein>
<comment type="caution">
    <text evidence="1">The sequence shown here is derived from an EMBL/GenBank/DDBJ whole genome shotgun (WGS) entry which is preliminary data.</text>
</comment>
<evidence type="ECO:0000313" key="2">
    <source>
        <dbReference type="Proteomes" id="UP000828048"/>
    </source>
</evidence>
<proteinExistence type="predicted"/>
<dbReference type="Proteomes" id="UP000828048">
    <property type="component" value="Chromosome 5"/>
</dbReference>
<sequence>MSKPCLSLRFAFVLSLSFASSYTAHSYSRCPSPSSLTNCSSSTTYPPISTSKATPFDLLSLLGTPQQASSIDPSVAKQLRSCLKFLVPFSPTRPLGPESSAPSLRRRLSSESISNWSCGEVNELLWWPPAPVMELARLAVDSGGDPGAIHRALDPTMIPVPDVEESKENRCELTRTPYGRHFINEELNSYLIFLFEVIAARGPSIGLNVSLSRFDLFHGHIFLATNSGRLGILFHAKEYPMYDKEAFPYNTGYCQIGSNVVYDESMNLRNILWLAPMPSNSTKSWLTAGVLVVLDAHPGGIIYRDLIPEYVNYARTIYEEDLGDLVADVNYLNIGGTAPDYQIFIC</sequence>
<organism evidence="1 2">
    <name type="scientific">Vaccinium darrowii</name>
    <dbReference type="NCBI Taxonomy" id="229202"/>
    <lineage>
        <taxon>Eukaryota</taxon>
        <taxon>Viridiplantae</taxon>
        <taxon>Streptophyta</taxon>
        <taxon>Embryophyta</taxon>
        <taxon>Tracheophyta</taxon>
        <taxon>Spermatophyta</taxon>
        <taxon>Magnoliopsida</taxon>
        <taxon>eudicotyledons</taxon>
        <taxon>Gunneridae</taxon>
        <taxon>Pentapetalae</taxon>
        <taxon>asterids</taxon>
        <taxon>Ericales</taxon>
        <taxon>Ericaceae</taxon>
        <taxon>Vaccinioideae</taxon>
        <taxon>Vaccinieae</taxon>
        <taxon>Vaccinium</taxon>
    </lineage>
</organism>
<evidence type="ECO:0000313" key="1">
    <source>
        <dbReference type="EMBL" id="KAH7845895.1"/>
    </source>
</evidence>
<keyword evidence="2" id="KW-1185">Reference proteome</keyword>